<evidence type="ECO:0000256" key="1">
    <source>
        <dbReference type="SAM" id="MobiDB-lite"/>
    </source>
</evidence>
<proteinExistence type="predicted"/>
<accession>A0AA36NF95</accession>
<gene>
    <name evidence="2" type="ORF">EVOR1521_LOCUS23424</name>
</gene>
<feature type="region of interest" description="Disordered" evidence="1">
    <location>
        <begin position="262"/>
        <end position="285"/>
    </location>
</feature>
<organism evidence="2 3">
    <name type="scientific">Effrenium voratum</name>
    <dbReference type="NCBI Taxonomy" id="2562239"/>
    <lineage>
        <taxon>Eukaryota</taxon>
        <taxon>Sar</taxon>
        <taxon>Alveolata</taxon>
        <taxon>Dinophyceae</taxon>
        <taxon>Suessiales</taxon>
        <taxon>Symbiodiniaceae</taxon>
        <taxon>Effrenium</taxon>
    </lineage>
</organism>
<keyword evidence="3" id="KW-1185">Reference proteome</keyword>
<dbReference type="Proteomes" id="UP001178507">
    <property type="component" value="Unassembled WGS sequence"/>
</dbReference>
<name>A0AA36NF95_9DINO</name>
<sequence>MSSSSSSASGDSGALVRPKLIPEAQKRSVREVLQGSGLKLERRRGYVRPCELLPDGGVSVVKHLGECGDKKCGNYRLGQNSQVRPDFLKFCVDHIKSAFGAVRAARGLVYCSLGSGQLLFDWELLEHLTQKENFRLKAIHLIDTAYGGSKLRASAVRAQRIFAGWFAESGLEDTPCPVRSFLCAKDFQRWAEQRGEEVDILLDCDAVSARKVIDVAQWRSSVLRHKGLCLVLSNPAKRICIQRRTRRPVLRELAKHVFKDSTWEPSDGKRSRDRRSKRERQEANL</sequence>
<comment type="caution">
    <text evidence="2">The sequence shown here is derived from an EMBL/GenBank/DDBJ whole genome shotgun (WGS) entry which is preliminary data.</text>
</comment>
<protein>
    <submittedName>
        <fullName evidence="2">Uncharacterized protein</fullName>
    </submittedName>
</protein>
<dbReference type="AlphaFoldDB" id="A0AA36NF95"/>
<evidence type="ECO:0000313" key="3">
    <source>
        <dbReference type="Proteomes" id="UP001178507"/>
    </source>
</evidence>
<evidence type="ECO:0000313" key="2">
    <source>
        <dbReference type="EMBL" id="CAJ1399983.1"/>
    </source>
</evidence>
<reference evidence="2" key="1">
    <citation type="submission" date="2023-08" db="EMBL/GenBank/DDBJ databases">
        <authorList>
            <person name="Chen Y."/>
            <person name="Shah S."/>
            <person name="Dougan E. K."/>
            <person name="Thang M."/>
            <person name="Chan C."/>
        </authorList>
    </citation>
    <scope>NUCLEOTIDE SEQUENCE</scope>
</reference>
<dbReference type="EMBL" id="CAUJNA010003354">
    <property type="protein sequence ID" value="CAJ1399983.1"/>
    <property type="molecule type" value="Genomic_DNA"/>
</dbReference>